<evidence type="ECO:0000256" key="2">
    <source>
        <dbReference type="ARBA" id="ARBA00004939"/>
    </source>
</evidence>
<feature type="binding site" evidence="8">
    <location>
        <position position="208"/>
    </location>
    <ligand>
        <name>substrate</name>
    </ligand>
</feature>
<dbReference type="InterPro" id="IPR013785">
    <property type="entry name" value="Aldolase_TIM"/>
</dbReference>
<dbReference type="UniPathway" id="UPA00109">
    <property type="reaction ID" value="UER00189"/>
</dbReference>
<dbReference type="InterPro" id="IPR022896">
    <property type="entry name" value="TrioseP_Isoase_bac/euk"/>
</dbReference>
<dbReference type="FunFam" id="3.20.20.70:FF:000016">
    <property type="entry name" value="Triosephosphate isomerase"/>
    <property type="match status" value="1"/>
</dbReference>
<organism evidence="10 11">
    <name type="scientific">Roseateles oligotrophus</name>
    <dbReference type="NCBI Taxonomy" id="1769250"/>
    <lineage>
        <taxon>Bacteria</taxon>
        <taxon>Pseudomonadati</taxon>
        <taxon>Pseudomonadota</taxon>
        <taxon>Betaproteobacteria</taxon>
        <taxon>Burkholderiales</taxon>
        <taxon>Sphaerotilaceae</taxon>
        <taxon>Roseateles</taxon>
    </lineage>
</organism>
<evidence type="ECO:0000256" key="6">
    <source>
        <dbReference type="ARBA" id="ARBA00023152"/>
    </source>
</evidence>
<proteinExistence type="inferred from homology"/>
<comment type="similarity">
    <text evidence="3 8 9">Belongs to the triosephosphate isomerase family.</text>
</comment>
<dbReference type="Gene3D" id="3.20.20.70">
    <property type="entry name" value="Aldolase class I"/>
    <property type="match status" value="1"/>
</dbReference>
<evidence type="ECO:0000256" key="7">
    <source>
        <dbReference type="ARBA" id="ARBA00023235"/>
    </source>
</evidence>
<dbReference type="EMBL" id="JACHLP010000007">
    <property type="protein sequence ID" value="MBB4844925.1"/>
    <property type="molecule type" value="Genomic_DNA"/>
</dbReference>
<evidence type="ECO:0000256" key="8">
    <source>
        <dbReference type="HAMAP-Rule" id="MF_00147"/>
    </source>
</evidence>
<comment type="function">
    <text evidence="8">Involved in the gluconeogenesis. Catalyzes stereospecifically the conversion of dihydroxyacetone phosphate (DHAP) to D-glyceraldehyde-3-phosphate (G3P).</text>
</comment>
<keyword evidence="6 8" id="KW-0324">Glycolysis</keyword>
<dbReference type="SUPFAM" id="SSF51351">
    <property type="entry name" value="Triosephosphate isomerase (TIM)"/>
    <property type="match status" value="1"/>
</dbReference>
<comment type="subcellular location">
    <subcellularLocation>
        <location evidence="8 9">Cytoplasm</location>
    </subcellularLocation>
</comment>
<evidence type="ECO:0000256" key="4">
    <source>
        <dbReference type="ARBA" id="ARBA00022432"/>
    </source>
</evidence>
<dbReference type="GO" id="GO:0019563">
    <property type="term" value="P:glycerol catabolic process"/>
    <property type="evidence" value="ECO:0007669"/>
    <property type="project" value="TreeGrafter"/>
</dbReference>
<comment type="catalytic activity">
    <reaction evidence="8 9">
        <text>D-glyceraldehyde 3-phosphate = dihydroxyacetone phosphate</text>
        <dbReference type="Rhea" id="RHEA:18585"/>
        <dbReference type="ChEBI" id="CHEBI:57642"/>
        <dbReference type="ChEBI" id="CHEBI:59776"/>
        <dbReference type="EC" id="5.3.1.1"/>
    </reaction>
</comment>
<dbReference type="EC" id="5.3.1.1" evidence="8 9"/>
<dbReference type="HAMAP" id="MF_00147_B">
    <property type="entry name" value="TIM_B"/>
    <property type="match status" value="1"/>
</dbReference>
<accession>A0A840LDC7</accession>
<feature type="binding site" evidence="8">
    <location>
        <position position="170"/>
    </location>
    <ligand>
        <name>substrate</name>
    </ligand>
</feature>
<dbReference type="GO" id="GO:0005829">
    <property type="term" value="C:cytosol"/>
    <property type="evidence" value="ECO:0007669"/>
    <property type="project" value="TreeGrafter"/>
</dbReference>
<evidence type="ECO:0000256" key="5">
    <source>
        <dbReference type="ARBA" id="ARBA00022490"/>
    </source>
</evidence>
<feature type="binding site" evidence="8">
    <location>
        <begin position="9"/>
        <end position="11"/>
    </location>
    <ligand>
        <name>substrate</name>
    </ligand>
</feature>
<feature type="active site" description="Proton acceptor" evidence="8">
    <location>
        <position position="164"/>
    </location>
</feature>
<dbReference type="InterPro" id="IPR035990">
    <property type="entry name" value="TIM_sf"/>
</dbReference>
<gene>
    <name evidence="8" type="primary">tpiA</name>
    <name evidence="10" type="ORF">HNP55_003471</name>
</gene>
<reference evidence="10 11" key="1">
    <citation type="submission" date="2020-08" db="EMBL/GenBank/DDBJ databases">
        <title>Functional genomics of gut bacteria from endangered species of beetles.</title>
        <authorList>
            <person name="Carlos-Shanley C."/>
        </authorList>
    </citation>
    <scope>NUCLEOTIDE SEQUENCE [LARGE SCALE GENOMIC DNA]</scope>
    <source>
        <strain evidence="10 11">S00239</strain>
    </source>
</reference>
<dbReference type="Proteomes" id="UP000562027">
    <property type="component" value="Unassembled WGS sequence"/>
</dbReference>
<dbReference type="GO" id="GO:0006096">
    <property type="term" value="P:glycolytic process"/>
    <property type="evidence" value="ECO:0007669"/>
    <property type="project" value="UniProtKB-UniRule"/>
</dbReference>
<keyword evidence="11" id="KW-1185">Reference proteome</keyword>
<comment type="pathway">
    <text evidence="2">Carbohydrate metabolism; erythritol degradation.</text>
</comment>
<keyword evidence="5 8" id="KW-0963">Cytoplasm</keyword>
<dbReference type="AlphaFoldDB" id="A0A840LDC7"/>
<dbReference type="PROSITE" id="PS51440">
    <property type="entry name" value="TIM_2"/>
    <property type="match status" value="1"/>
</dbReference>
<dbReference type="GO" id="GO:0006094">
    <property type="term" value="P:gluconeogenesis"/>
    <property type="evidence" value="ECO:0007669"/>
    <property type="project" value="UniProtKB-UniRule"/>
</dbReference>
<dbReference type="UniPathway" id="UPA00138"/>
<protein>
    <recommendedName>
        <fullName evidence="8 9">Triosephosphate isomerase</fullName>
        <shortName evidence="8">TIM</shortName>
        <shortName evidence="8">TPI</shortName>
        <ecNumber evidence="8 9">5.3.1.1</ecNumber>
    </recommendedName>
    <alternativeName>
        <fullName evidence="8">Triose-phosphate isomerase</fullName>
    </alternativeName>
</protein>
<dbReference type="PROSITE" id="PS00171">
    <property type="entry name" value="TIM_1"/>
    <property type="match status" value="1"/>
</dbReference>
<keyword evidence="4 8" id="KW-0312">Gluconeogenesis</keyword>
<dbReference type="NCBIfam" id="TIGR00419">
    <property type="entry name" value="tim"/>
    <property type="match status" value="1"/>
</dbReference>
<dbReference type="Pfam" id="PF00121">
    <property type="entry name" value="TIM"/>
    <property type="match status" value="1"/>
</dbReference>
<evidence type="ECO:0000313" key="10">
    <source>
        <dbReference type="EMBL" id="MBB4844925.1"/>
    </source>
</evidence>
<comment type="pathway">
    <text evidence="8 9">Carbohydrate biosynthesis; gluconeogenesis.</text>
</comment>
<feature type="binding site" evidence="8">
    <location>
        <begin position="229"/>
        <end position="230"/>
    </location>
    <ligand>
        <name>substrate</name>
    </ligand>
</feature>
<dbReference type="PANTHER" id="PTHR21139:SF42">
    <property type="entry name" value="TRIOSEPHOSPHATE ISOMERASE"/>
    <property type="match status" value="1"/>
</dbReference>
<comment type="caution">
    <text evidence="10">The sequence shown here is derived from an EMBL/GenBank/DDBJ whole genome shotgun (WGS) entry which is preliminary data.</text>
</comment>
<sequence>MRKKLVVGNWKMHGNRSANAALLAGLKEAGPWNADVAVCVPFPYIAETALALTSQAIAFGAQDCSAQEQGAFTGEVSSAMLADLGCRYVIVGHSERRAYHHESDQLVADKAKAALAHGVTPIVCVGETLVEREAGQTELVVKRQLAAVIHTLTHCIGEIVLAYEPVWAIGTGLTASPEQAQAVHAVLRKQLQAATQKADAMRILYGGSVKPDNAAQLFACADIDGGLIGGAALKTADFSVICRAAS</sequence>
<comment type="subunit">
    <text evidence="8 9">Homodimer.</text>
</comment>
<evidence type="ECO:0000313" key="11">
    <source>
        <dbReference type="Proteomes" id="UP000562027"/>
    </source>
</evidence>
<keyword evidence="7 8" id="KW-0413">Isomerase</keyword>
<evidence type="ECO:0000256" key="3">
    <source>
        <dbReference type="ARBA" id="ARBA00007422"/>
    </source>
</evidence>
<dbReference type="GO" id="GO:0004807">
    <property type="term" value="F:triose-phosphate isomerase activity"/>
    <property type="evidence" value="ECO:0007669"/>
    <property type="project" value="UniProtKB-UniRule"/>
</dbReference>
<name>A0A840LDC7_9BURK</name>
<evidence type="ECO:0000256" key="1">
    <source>
        <dbReference type="ARBA" id="ARBA00004680"/>
    </source>
</evidence>
<dbReference type="CDD" id="cd00311">
    <property type="entry name" value="TIM"/>
    <property type="match status" value="1"/>
</dbReference>
<dbReference type="InterPro" id="IPR000652">
    <property type="entry name" value="Triosephosphate_isomerase"/>
</dbReference>
<dbReference type="InterPro" id="IPR020861">
    <property type="entry name" value="Triosephosphate_isomerase_AS"/>
</dbReference>
<comment type="pathway">
    <text evidence="1 8 9">Carbohydrate degradation; glycolysis; D-glyceraldehyde 3-phosphate from glycerone phosphate: step 1/1.</text>
</comment>
<dbReference type="GO" id="GO:0046166">
    <property type="term" value="P:glyceraldehyde-3-phosphate biosynthetic process"/>
    <property type="evidence" value="ECO:0007669"/>
    <property type="project" value="TreeGrafter"/>
</dbReference>
<dbReference type="PANTHER" id="PTHR21139">
    <property type="entry name" value="TRIOSEPHOSPHATE ISOMERASE"/>
    <property type="match status" value="1"/>
</dbReference>
<feature type="active site" description="Electrophile" evidence="8">
    <location>
        <position position="93"/>
    </location>
</feature>
<evidence type="ECO:0000256" key="9">
    <source>
        <dbReference type="RuleBase" id="RU363013"/>
    </source>
</evidence>
<dbReference type="RefSeq" id="WP_184302117.1">
    <property type="nucleotide sequence ID" value="NZ_JACHLP010000007.1"/>
</dbReference>